<protein>
    <submittedName>
        <fullName evidence="2">GNAT family N-acetyltransferase</fullName>
    </submittedName>
</protein>
<evidence type="ECO:0000313" key="2">
    <source>
        <dbReference type="EMBL" id="NHN84259.1"/>
    </source>
</evidence>
<evidence type="ECO:0000313" key="3">
    <source>
        <dbReference type="Proteomes" id="UP000635278"/>
    </source>
</evidence>
<dbReference type="RefSeq" id="WP_242010576.1">
    <property type="nucleotide sequence ID" value="NZ_WOTB01000006.1"/>
</dbReference>
<dbReference type="EMBL" id="WOTB01000006">
    <property type="protein sequence ID" value="NHN84259.1"/>
    <property type="molecule type" value="Genomic_DNA"/>
</dbReference>
<keyword evidence="3" id="KW-1185">Reference proteome</keyword>
<dbReference type="Proteomes" id="UP000635278">
    <property type="component" value="Unassembled WGS sequence"/>
</dbReference>
<sequence length="192" mass="21862">MSARMTPANTTTRAIVDVTFMEMRHPPATPAPHLPAGWSITHEPRPSVAFYRELYDRVGRDYCWWMRQVLPDAELAGILAEPGRRVFLLREGKDLRGFFELENQPWNIINLAYFGLFPDAIGHGTGRIFLSNAIEIAWASRPARVTVNTCNADHPRALPAYLKAGFEIRNVVREIWDIPDRLGLTIPDRLRA</sequence>
<gene>
    <name evidence="2" type="ORF">GOB93_06315</name>
</gene>
<accession>A0ABX0JNB4</accession>
<dbReference type="InterPro" id="IPR016181">
    <property type="entry name" value="Acyl_CoA_acyltransferase"/>
</dbReference>
<comment type="caution">
    <text evidence="2">The sequence shown here is derived from an EMBL/GenBank/DDBJ whole genome shotgun (WGS) entry which is preliminary data.</text>
</comment>
<dbReference type="SUPFAM" id="SSF55729">
    <property type="entry name" value="Acyl-CoA N-acyltransferases (Nat)"/>
    <property type="match status" value="1"/>
</dbReference>
<organism evidence="2 3">
    <name type="scientific">Acetobacter musti</name>
    <dbReference type="NCBI Taxonomy" id="864732"/>
    <lineage>
        <taxon>Bacteria</taxon>
        <taxon>Pseudomonadati</taxon>
        <taxon>Pseudomonadota</taxon>
        <taxon>Alphaproteobacteria</taxon>
        <taxon>Acetobacterales</taxon>
        <taxon>Acetobacteraceae</taxon>
        <taxon>Acetobacter</taxon>
    </lineage>
</organism>
<feature type="domain" description="N-acetyltransferase" evidence="1">
    <location>
        <begin position="23"/>
        <end position="187"/>
    </location>
</feature>
<name>A0ABX0JNB4_9PROT</name>
<dbReference type="InterPro" id="IPR000182">
    <property type="entry name" value="GNAT_dom"/>
</dbReference>
<proteinExistence type="predicted"/>
<reference evidence="2 3" key="1">
    <citation type="journal article" date="2020" name="Int. J. Syst. Evol. Microbiol.">
        <title>Novel acetic acid bacteria from cider fermentations: Acetobacter conturbans sp. nov. and Acetobacter fallax sp. nov.</title>
        <authorList>
            <person name="Sombolestani A.S."/>
            <person name="Cleenwerck I."/>
            <person name="Cnockaert M."/>
            <person name="Borremans W."/>
            <person name="Wieme A.D."/>
            <person name="De Vuyst L."/>
            <person name="Vandamme P."/>
        </authorList>
    </citation>
    <scope>NUCLEOTIDE SEQUENCE [LARGE SCALE GENOMIC DNA]</scope>
    <source>
        <strain evidence="2 3">LMG 30640</strain>
    </source>
</reference>
<dbReference type="PROSITE" id="PS51186">
    <property type="entry name" value="GNAT"/>
    <property type="match status" value="1"/>
</dbReference>
<dbReference type="Gene3D" id="3.40.630.30">
    <property type="match status" value="1"/>
</dbReference>
<evidence type="ECO:0000259" key="1">
    <source>
        <dbReference type="PROSITE" id="PS51186"/>
    </source>
</evidence>
<dbReference type="Pfam" id="PF00583">
    <property type="entry name" value="Acetyltransf_1"/>
    <property type="match status" value="1"/>
</dbReference>